<dbReference type="Pfam" id="PF03364">
    <property type="entry name" value="Polyketide_cyc"/>
    <property type="match status" value="1"/>
</dbReference>
<feature type="domain" description="Coenzyme Q-binding protein COQ10 START" evidence="2">
    <location>
        <begin position="10"/>
        <end position="140"/>
    </location>
</feature>
<evidence type="ECO:0000256" key="1">
    <source>
        <dbReference type="ARBA" id="ARBA00008918"/>
    </source>
</evidence>
<proteinExistence type="inferred from homology"/>
<keyword evidence="4" id="KW-1185">Reference proteome</keyword>
<comment type="similarity">
    <text evidence="1">Belongs to the ribosome association toxin RatA family.</text>
</comment>
<dbReference type="InterPro" id="IPR023393">
    <property type="entry name" value="START-like_dom_sf"/>
</dbReference>
<dbReference type="OrthoDB" id="9804759at2"/>
<dbReference type="InterPro" id="IPR005031">
    <property type="entry name" value="COQ10_START"/>
</dbReference>
<dbReference type="RefSeq" id="WP_119061286.1">
    <property type="nucleotide sequence ID" value="NZ_QXDF01000001.1"/>
</dbReference>
<reference evidence="3 4" key="1">
    <citation type="submission" date="2018-08" db="EMBL/GenBank/DDBJ databases">
        <title>Genomic Encyclopedia of Archaeal and Bacterial Type Strains, Phase II (KMG-II): from individual species to whole genera.</title>
        <authorList>
            <person name="Goeker M."/>
        </authorList>
    </citation>
    <scope>NUCLEOTIDE SEQUENCE [LARGE SCALE GENOMIC DNA]</scope>
    <source>
        <strain evidence="3 4">DSM 5002</strain>
    </source>
</reference>
<dbReference type="PANTHER" id="PTHR12901">
    <property type="entry name" value="SPERM PROTEIN HOMOLOG"/>
    <property type="match status" value="1"/>
</dbReference>
<comment type="caution">
    <text evidence="3">The sequence shown here is derived from an EMBL/GenBank/DDBJ whole genome shotgun (WGS) entry which is preliminary data.</text>
</comment>
<evidence type="ECO:0000313" key="3">
    <source>
        <dbReference type="EMBL" id="RIA56500.1"/>
    </source>
</evidence>
<evidence type="ECO:0000313" key="4">
    <source>
        <dbReference type="Proteomes" id="UP000266273"/>
    </source>
</evidence>
<dbReference type="GO" id="GO:0045333">
    <property type="term" value="P:cellular respiration"/>
    <property type="evidence" value="ECO:0007669"/>
    <property type="project" value="InterPro"/>
</dbReference>
<dbReference type="PANTHER" id="PTHR12901:SF10">
    <property type="entry name" value="COENZYME Q-BINDING PROTEIN COQ10, MITOCHONDRIAL"/>
    <property type="match status" value="1"/>
</dbReference>
<dbReference type="GO" id="GO:0048039">
    <property type="term" value="F:ubiquinone binding"/>
    <property type="evidence" value="ECO:0007669"/>
    <property type="project" value="InterPro"/>
</dbReference>
<organism evidence="3 4">
    <name type="scientific">Dichotomicrobium thermohalophilum</name>
    <dbReference type="NCBI Taxonomy" id="933063"/>
    <lineage>
        <taxon>Bacteria</taxon>
        <taxon>Pseudomonadati</taxon>
        <taxon>Pseudomonadota</taxon>
        <taxon>Alphaproteobacteria</taxon>
        <taxon>Hyphomicrobiales</taxon>
        <taxon>Hyphomicrobiaceae</taxon>
        <taxon>Dichotomicrobium</taxon>
    </lineage>
</organism>
<sequence>MMHFRTTRRVAHSADNMFALVADVERYPEFVPLCERLILKERERHDEGDVLVAEMTVAYRFLRESFVTRVTLRPQQRHILVEYVDGPFKFLENRWDFTPLDDHSCEIGFDLAYEFRSRALQMLMGQMFDRAFRKFVTAFEARADQIYGKADRRVRTENV</sequence>
<dbReference type="EMBL" id="QXDF01000001">
    <property type="protein sequence ID" value="RIA56500.1"/>
    <property type="molecule type" value="Genomic_DNA"/>
</dbReference>
<dbReference type="SUPFAM" id="SSF55961">
    <property type="entry name" value="Bet v1-like"/>
    <property type="match status" value="1"/>
</dbReference>
<name>A0A397Q4T8_9HYPH</name>
<dbReference type="AlphaFoldDB" id="A0A397Q4T8"/>
<protein>
    <submittedName>
        <fullName evidence="3">Coenzyme Q-binding protein COQ10</fullName>
    </submittedName>
</protein>
<evidence type="ECO:0000259" key="2">
    <source>
        <dbReference type="Pfam" id="PF03364"/>
    </source>
</evidence>
<accession>A0A397Q4T8</accession>
<dbReference type="InterPro" id="IPR044996">
    <property type="entry name" value="COQ10-like"/>
</dbReference>
<dbReference type="CDD" id="cd07813">
    <property type="entry name" value="COQ10p_like"/>
    <property type="match status" value="1"/>
</dbReference>
<dbReference type="Proteomes" id="UP000266273">
    <property type="component" value="Unassembled WGS sequence"/>
</dbReference>
<dbReference type="Gene3D" id="3.30.530.20">
    <property type="match status" value="1"/>
</dbReference>
<gene>
    <name evidence="3" type="ORF">BXY53_1606</name>
</gene>